<dbReference type="AlphaFoldDB" id="A0A9X3IWS1"/>
<evidence type="ECO:0000313" key="2">
    <source>
        <dbReference type="EMBL" id="MCY1007677.1"/>
    </source>
</evidence>
<name>A0A9X3IWS1_9BACT</name>
<sequence length="197" mass="19964">MFALLACGPDKQSSTDASTGSSSTSGTSQPVTSGGTTTSDAPTTSSSTSTDAATDTGTTSTTGTTGTEDTGTTTTSTTGALPVGDCEEQLDQVDCEAIIGRSGHSDCVWVELVAQWSRDGGCDVFAGPSRCVQGRYGGDGCFDSGCPDLERVYIRDLGDGTFEIVNNPGGTCGVEPDGWKQCSTEFPDSPAPCSCVC</sequence>
<organism evidence="2 3">
    <name type="scientific">Nannocystis pusilla</name>
    <dbReference type="NCBI Taxonomy" id="889268"/>
    <lineage>
        <taxon>Bacteria</taxon>
        <taxon>Pseudomonadati</taxon>
        <taxon>Myxococcota</taxon>
        <taxon>Polyangia</taxon>
        <taxon>Nannocystales</taxon>
        <taxon>Nannocystaceae</taxon>
        <taxon>Nannocystis</taxon>
    </lineage>
</organism>
<dbReference type="RefSeq" id="WP_267770318.1">
    <property type="nucleotide sequence ID" value="NZ_JAPNKE010000002.1"/>
</dbReference>
<feature type="region of interest" description="Disordered" evidence="1">
    <location>
        <begin position="1"/>
        <end position="83"/>
    </location>
</feature>
<feature type="compositionally biased region" description="Low complexity" evidence="1">
    <location>
        <begin position="14"/>
        <end position="80"/>
    </location>
</feature>
<accession>A0A9X3IWS1</accession>
<comment type="caution">
    <text evidence="2">The sequence shown here is derived from an EMBL/GenBank/DDBJ whole genome shotgun (WGS) entry which is preliminary data.</text>
</comment>
<evidence type="ECO:0000256" key="1">
    <source>
        <dbReference type="SAM" id="MobiDB-lite"/>
    </source>
</evidence>
<gene>
    <name evidence="2" type="ORF">OV079_19400</name>
</gene>
<dbReference type="EMBL" id="JAPNKE010000002">
    <property type="protein sequence ID" value="MCY1007677.1"/>
    <property type="molecule type" value="Genomic_DNA"/>
</dbReference>
<proteinExistence type="predicted"/>
<reference evidence="2" key="1">
    <citation type="submission" date="2022-11" db="EMBL/GenBank/DDBJ databases">
        <title>Minimal conservation of predation-associated metabolite biosynthetic gene clusters underscores biosynthetic potential of Myxococcota including descriptions for ten novel species: Archangium lansinium sp. nov., Myxococcus landrumus sp. nov., Nannocystis bai.</title>
        <authorList>
            <person name="Ahearne A."/>
            <person name="Stevens C."/>
            <person name="Phillips K."/>
        </authorList>
    </citation>
    <scope>NUCLEOTIDE SEQUENCE</scope>
    <source>
        <strain evidence="2">Na p29</strain>
    </source>
</reference>
<dbReference type="Proteomes" id="UP001150924">
    <property type="component" value="Unassembled WGS sequence"/>
</dbReference>
<evidence type="ECO:0000313" key="3">
    <source>
        <dbReference type="Proteomes" id="UP001150924"/>
    </source>
</evidence>
<protein>
    <submittedName>
        <fullName evidence="2">Uncharacterized protein</fullName>
    </submittedName>
</protein>
<keyword evidence="3" id="KW-1185">Reference proteome</keyword>